<evidence type="ECO:0000313" key="4">
    <source>
        <dbReference type="Proteomes" id="UP000070646"/>
    </source>
</evidence>
<gene>
    <name evidence="3" type="ORF">HMPREF3222_00965</name>
</gene>
<feature type="non-terminal residue" evidence="3">
    <location>
        <position position="1"/>
    </location>
</feature>
<dbReference type="Gene3D" id="2.60.40.1240">
    <property type="match status" value="1"/>
</dbReference>
<feature type="domain" description="DUF4352" evidence="2">
    <location>
        <begin position="9"/>
        <end position="80"/>
    </location>
</feature>
<proteinExistence type="predicted"/>
<organism evidence="3 4">
    <name type="scientific">Clostridium perfringens</name>
    <dbReference type="NCBI Taxonomy" id="1502"/>
    <lineage>
        <taxon>Bacteria</taxon>
        <taxon>Bacillati</taxon>
        <taxon>Bacillota</taxon>
        <taxon>Clostridia</taxon>
        <taxon>Eubacteriales</taxon>
        <taxon>Clostridiaceae</taxon>
        <taxon>Clostridium</taxon>
    </lineage>
</organism>
<dbReference type="PATRIC" id="fig|1502.174.peg.980"/>
<name>A0A133NA88_CLOPF</name>
<dbReference type="EMBL" id="LRPU01000047">
    <property type="protein sequence ID" value="KXA13200.1"/>
    <property type="molecule type" value="Genomic_DNA"/>
</dbReference>
<dbReference type="RefSeq" id="WP_155642199.1">
    <property type="nucleotide sequence ID" value="NZ_KQ956192.1"/>
</dbReference>
<dbReference type="Pfam" id="PF11611">
    <property type="entry name" value="DUF4352"/>
    <property type="match status" value="1"/>
</dbReference>
<dbReference type="Proteomes" id="UP000070646">
    <property type="component" value="Unassembled WGS sequence"/>
</dbReference>
<sequence>KDKEIRYGKIGEWVAEGNFKIKVNSVKKESGTMGKEKDIINITLENISNEDMRIDDDMFNVVGENGSKTKKALSFDDKITQIVNRGRKATFDYAVYPEEEGVNLELEFGRVAISLN</sequence>
<evidence type="ECO:0000256" key="1">
    <source>
        <dbReference type="ARBA" id="ARBA00022729"/>
    </source>
</evidence>
<evidence type="ECO:0000259" key="2">
    <source>
        <dbReference type="Pfam" id="PF11611"/>
    </source>
</evidence>
<dbReference type="InterPro" id="IPR029051">
    <property type="entry name" value="DUF4352"/>
</dbReference>
<reference evidence="3 4" key="1">
    <citation type="submission" date="2016-01" db="EMBL/GenBank/DDBJ databases">
        <authorList>
            <person name="Oliw E.H."/>
        </authorList>
    </citation>
    <scope>NUCLEOTIDE SEQUENCE [LARGE SCALE GENOMIC DNA]</scope>
    <source>
        <strain evidence="3 4">MJR7757A</strain>
    </source>
</reference>
<evidence type="ECO:0000313" key="3">
    <source>
        <dbReference type="EMBL" id="KXA13200.1"/>
    </source>
</evidence>
<protein>
    <recommendedName>
        <fullName evidence="2">DUF4352 domain-containing protein</fullName>
    </recommendedName>
</protein>
<comment type="caution">
    <text evidence="3">The sequence shown here is derived from an EMBL/GenBank/DDBJ whole genome shotgun (WGS) entry which is preliminary data.</text>
</comment>
<dbReference type="InterPro" id="IPR029050">
    <property type="entry name" value="Immunoprotect_excell_Ig-like"/>
</dbReference>
<dbReference type="AlphaFoldDB" id="A0A133NA88"/>
<keyword evidence="1" id="KW-0732">Signal</keyword>
<accession>A0A133NA88</accession>